<feature type="transmembrane region" description="Helical" evidence="1">
    <location>
        <begin position="73"/>
        <end position="94"/>
    </location>
</feature>
<keyword evidence="1" id="KW-0812">Transmembrane</keyword>
<accession>A0ABW2YZZ5</accession>
<sequence length="245" mass="27903">MKDTSLLKKAITSVMVGFIVAAALLVLGHSGAIPWFPPPVVFSLVGLTLLVSIVFPFVWQYKENRQRWNSTRIYVWFYNVIRYGIAFNLSTFAFKKFFGLQLTAAKDISNTPLNMQSGETLTWYYFSYSHTFAFILALLQLGGAILLLFRRTLLLGSVILFSLMLNITLIDIFYHLNLGALFQALIVTAGVLFILLLHYERLLAFFIKPQPDSFSPTEGSVKTKNLIRLSMMAFALLYTYYLTFI</sequence>
<keyword evidence="1" id="KW-0472">Membrane</keyword>
<keyword evidence="1" id="KW-1133">Transmembrane helix</keyword>
<protein>
    <submittedName>
        <fullName evidence="2">Uncharacterized protein</fullName>
    </submittedName>
</protein>
<proteinExistence type="predicted"/>
<evidence type="ECO:0000313" key="3">
    <source>
        <dbReference type="Proteomes" id="UP001596958"/>
    </source>
</evidence>
<feature type="transmembrane region" description="Helical" evidence="1">
    <location>
        <begin position="41"/>
        <end position="61"/>
    </location>
</feature>
<evidence type="ECO:0000313" key="2">
    <source>
        <dbReference type="EMBL" id="MFD0751952.1"/>
    </source>
</evidence>
<feature type="transmembrane region" description="Helical" evidence="1">
    <location>
        <begin position="153"/>
        <end position="174"/>
    </location>
</feature>
<dbReference type="EMBL" id="JBHTHU010000022">
    <property type="protein sequence ID" value="MFD0751952.1"/>
    <property type="molecule type" value="Genomic_DNA"/>
</dbReference>
<reference evidence="3" key="1">
    <citation type="journal article" date="2019" name="Int. J. Syst. Evol. Microbiol.">
        <title>The Global Catalogue of Microorganisms (GCM) 10K type strain sequencing project: providing services to taxonomists for standard genome sequencing and annotation.</title>
        <authorList>
            <consortium name="The Broad Institute Genomics Platform"/>
            <consortium name="The Broad Institute Genome Sequencing Center for Infectious Disease"/>
            <person name="Wu L."/>
            <person name="Ma J."/>
        </authorList>
    </citation>
    <scope>NUCLEOTIDE SEQUENCE [LARGE SCALE GENOMIC DNA]</scope>
    <source>
        <strain evidence="3">CCUG 63418</strain>
    </source>
</reference>
<feature type="transmembrane region" description="Helical" evidence="1">
    <location>
        <begin position="123"/>
        <end position="146"/>
    </location>
</feature>
<feature type="transmembrane region" description="Helical" evidence="1">
    <location>
        <begin position="226"/>
        <end position="244"/>
    </location>
</feature>
<organism evidence="2 3">
    <name type="scientific">Mucilaginibacter calamicampi</name>
    <dbReference type="NCBI Taxonomy" id="1302352"/>
    <lineage>
        <taxon>Bacteria</taxon>
        <taxon>Pseudomonadati</taxon>
        <taxon>Bacteroidota</taxon>
        <taxon>Sphingobacteriia</taxon>
        <taxon>Sphingobacteriales</taxon>
        <taxon>Sphingobacteriaceae</taxon>
        <taxon>Mucilaginibacter</taxon>
    </lineage>
</organism>
<dbReference type="RefSeq" id="WP_377102271.1">
    <property type="nucleotide sequence ID" value="NZ_JBHTHU010000022.1"/>
</dbReference>
<evidence type="ECO:0000256" key="1">
    <source>
        <dbReference type="SAM" id="Phobius"/>
    </source>
</evidence>
<feature type="transmembrane region" description="Helical" evidence="1">
    <location>
        <begin position="12"/>
        <end position="35"/>
    </location>
</feature>
<comment type="caution">
    <text evidence="2">The sequence shown here is derived from an EMBL/GenBank/DDBJ whole genome shotgun (WGS) entry which is preliminary data.</text>
</comment>
<name>A0ABW2YZZ5_9SPHI</name>
<dbReference type="Proteomes" id="UP001596958">
    <property type="component" value="Unassembled WGS sequence"/>
</dbReference>
<gene>
    <name evidence="2" type="ORF">ACFQZS_17495</name>
</gene>
<keyword evidence="3" id="KW-1185">Reference proteome</keyword>
<feature type="transmembrane region" description="Helical" evidence="1">
    <location>
        <begin position="180"/>
        <end position="199"/>
    </location>
</feature>